<sequence>MNSYEMTNMIIDEEAYGEEHVTVELLFEQQNYIITFQKSDLELMNAWVLEDGKTLPANLSKGLMDSIKEDIKKKI</sequence>
<dbReference type="AlphaFoldDB" id="A0A944CJZ3"/>
<evidence type="ECO:0000313" key="1">
    <source>
        <dbReference type="EMBL" id="MBS8263761.1"/>
    </source>
</evidence>
<dbReference type="Proteomes" id="UP000761411">
    <property type="component" value="Unassembled WGS sequence"/>
</dbReference>
<keyword evidence="2" id="KW-1185">Reference proteome</keyword>
<dbReference type="RefSeq" id="WP_213367304.1">
    <property type="nucleotide sequence ID" value="NZ_QTKX01000001.1"/>
</dbReference>
<accession>A0A944CJZ3</accession>
<gene>
    <name evidence="1" type="ORF">DYI25_04800</name>
</gene>
<evidence type="ECO:0000313" key="2">
    <source>
        <dbReference type="Proteomes" id="UP000761411"/>
    </source>
</evidence>
<organism evidence="1 2">
    <name type="scientific">Mesobacillus boroniphilus</name>
    <dbReference type="NCBI Taxonomy" id="308892"/>
    <lineage>
        <taxon>Bacteria</taxon>
        <taxon>Bacillati</taxon>
        <taxon>Bacillota</taxon>
        <taxon>Bacilli</taxon>
        <taxon>Bacillales</taxon>
        <taxon>Bacillaceae</taxon>
        <taxon>Mesobacillus</taxon>
    </lineage>
</organism>
<name>A0A944CJZ3_9BACI</name>
<proteinExistence type="predicted"/>
<comment type="caution">
    <text evidence="1">The sequence shown here is derived from an EMBL/GenBank/DDBJ whole genome shotgun (WGS) entry which is preliminary data.</text>
</comment>
<dbReference type="EMBL" id="QTKX01000001">
    <property type="protein sequence ID" value="MBS8263761.1"/>
    <property type="molecule type" value="Genomic_DNA"/>
</dbReference>
<reference evidence="1 2" key="1">
    <citation type="journal article" date="2021" name="Microorganisms">
        <title>Bacterial Dimethylsulfoniopropionate Biosynthesis in the East China Sea.</title>
        <authorList>
            <person name="Liu J."/>
            <person name="Zhang Y."/>
            <person name="Liu J."/>
            <person name="Zhong H."/>
            <person name="Williams B.T."/>
            <person name="Zheng Y."/>
            <person name="Curson A.R.J."/>
            <person name="Sun C."/>
            <person name="Sun H."/>
            <person name="Song D."/>
            <person name="Wagner Mackenzie B."/>
            <person name="Bermejo Martinez A."/>
            <person name="Todd J.D."/>
            <person name="Zhang X.H."/>
        </authorList>
    </citation>
    <scope>NUCLEOTIDE SEQUENCE [LARGE SCALE GENOMIC DNA]</scope>
    <source>
        <strain evidence="1 2">ESS08</strain>
    </source>
</reference>
<protein>
    <submittedName>
        <fullName evidence="1">Uncharacterized protein</fullName>
    </submittedName>
</protein>